<reference evidence="1 2" key="1">
    <citation type="submission" date="2019-03" db="EMBL/GenBank/DDBJ databases">
        <title>Single cell metagenomics reveals metabolic interactions within the superorganism composed of flagellate Streblomastix strix and complex community of Bacteroidetes bacteria on its surface.</title>
        <authorList>
            <person name="Treitli S.C."/>
            <person name="Kolisko M."/>
            <person name="Husnik F."/>
            <person name="Keeling P."/>
            <person name="Hampl V."/>
        </authorList>
    </citation>
    <scope>NUCLEOTIDE SEQUENCE [LARGE SCALE GENOMIC DNA]</scope>
    <source>
        <strain evidence="1">ST1C</strain>
    </source>
</reference>
<evidence type="ECO:0000313" key="2">
    <source>
        <dbReference type="Proteomes" id="UP000324800"/>
    </source>
</evidence>
<accession>A0A5J4WK01</accession>
<dbReference type="AlphaFoldDB" id="A0A5J4WK01"/>
<gene>
    <name evidence="1" type="ORF">EZS28_009086</name>
</gene>
<protein>
    <submittedName>
        <fullName evidence="1">Uncharacterized protein</fullName>
    </submittedName>
</protein>
<sequence length="319" mass="34856">MSQIDAGNVDLSYYYTKTKIYELLDVKAATTDISNYMTLGTAQTITANITLNNACRFISSIDGMSTVTGSSFVQSNADITVVLFGASGTKPFSEFTGTPTDLFNYYTNTQTYSQSEANIQFVRLVGSIQQTITGRLKNVSPFDFQDETQDPVAKTYLILSDVDLKLTNVVTTNITQSINETEIFKANLNATGFVKTGKDDTSVLLAGAGDRLLQSFGGFEDLTSSSFSCMNGAVIQQKSIRIDSHYTFSLLANGENYNMRIFNPDYLDQDDVAVITYIPFPNNTVGKGDYVSITNSLGLITCESTTNTSIQCASDTWVK</sequence>
<dbReference type="Proteomes" id="UP000324800">
    <property type="component" value="Unassembled WGS sequence"/>
</dbReference>
<comment type="caution">
    <text evidence="1">The sequence shown here is derived from an EMBL/GenBank/DDBJ whole genome shotgun (WGS) entry which is preliminary data.</text>
</comment>
<dbReference type="EMBL" id="SNRW01001698">
    <property type="protein sequence ID" value="KAA6395384.1"/>
    <property type="molecule type" value="Genomic_DNA"/>
</dbReference>
<evidence type="ECO:0000313" key="1">
    <source>
        <dbReference type="EMBL" id="KAA6395384.1"/>
    </source>
</evidence>
<proteinExistence type="predicted"/>
<name>A0A5J4WK01_9EUKA</name>
<organism evidence="1 2">
    <name type="scientific">Streblomastix strix</name>
    <dbReference type="NCBI Taxonomy" id="222440"/>
    <lineage>
        <taxon>Eukaryota</taxon>
        <taxon>Metamonada</taxon>
        <taxon>Preaxostyla</taxon>
        <taxon>Oxymonadida</taxon>
        <taxon>Streblomastigidae</taxon>
        <taxon>Streblomastix</taxon>
    </lineage>
</organism>